<feature type="region of interest" description="Disordered" evidence="1">
    <location>
        <begin position="183"/>
        <end position="223"/>
    </location>
</feature>
<dbReference type="Proteomes" id="UP001152747">
    <property type="component" value="Unassembled WGS sequence"/>
</dbReference>
<name>A0A9P1IS72_9PELO</name>
<evidence type="ECO:0000256" key="2">
    <source>
        <dbReference type="SAM" id="Phobius"/>
    </source>
</evidence>
<evidence type="ECO:0000259" key="5">
    <source>
        <dbReference type="PROSITE" id="PS01186"/>
    </source>
</evidence>
<feature type="transmembrane region" description="Helical" evidence="2">
    <location>
        <begin position="124"/>
        <end position="142"/>
    </location>
</feature>
<keyword evidence="2" id="KW-0812">Transmembrane</keyword>
<evidence type="ECO:0000313" key="6">
    <source>
        <dbReference type="EMBL" id="CAI5451098.1"/>
    </source>
</evidence>
<sequence length="223" mass="24436">MWFSRLVFSAILIISIAAVLRKKKPCINGSPEGDKCYCIDGWTGDFCHRPMHCGGYERQQNGSCTECEKGWVGPDCDIINCNGVGTPNGDLTKCNCNEPYTGDYCEFAETKDIYRWYNNFTSSIGPIGIITIIPLALIYMCCEHFAKKRQLRRVEQHLNGVLVGGKGVDKELVKGLLEASDDEKSVKSAKLTNGHETNGNGANTSEGASSNEKKALLADPSNL</sequence>
<organism evidence="6 7">
    <name type="scientific">Caenorhabditis angaria</name>
    <dbReference type="NCBI Taxonomy" id="860376"/>
    <lineage>
        <taxon>Eukaryota</taxon>
        <taxon>Metazoa</taxon>
        <taxon>Ecdysozoa</taxon>
        <taxon>Nematoda</taxon>
        <taxon>Chromadorea</taxon>
        <taxon>Rhabditida</taxon>
        <taxon>Rhabditina</taxon>
        <taxon>Rhabditomorpha</taxon>
        <taxon>Rhabditoidea</taxon>
        <taxon>Rhabditidae</taxon>
        <taxon>Peloderinae</taxon>
        <taxon>Caenorhabditis</taxon>
    </lineage>
</organism>
<gene>
    <name evidence="6" type="ORF">CAMP_LOCUS13735</name>
</gene>
<keyword evidence="2" id="KW-0472">Membrane</keyword>
<reference evidence="6" key="1">
    <citation type="submission" date="2022-11" db="EMBL/GenBank/DDBJ databases">
        <authorList>
            <person name="Kikuchi T."/>
        </authorList>
    </citation>
    <scope>NUCLEOTIDE SEQUENCE</scope>
    <source>
        <strain evidence="6">PS1010</strain>
    </source>
</reference>
<dbReference type="EMBL" id="CANHGI010000005">
    <property type="protein sequence ID" value="CAI5451098.1"/>
    <property type="molecule type" value="Genomic_DNA"/>
</dbReference>
<keyword evidence="2" id="KW-1133">Transmembrane helix</keyword>
<dbReference type="OrthoDB" id="442731at2759"/>
<accession>A0A9P1IS72</accession>
<dbReference type="PROSITE" id="PS01186">
    <property type="entry name" value="EGF_2"/>
    <property type="match status" value="1"/>
</dbReference>
<feature type="compositionally biased region" description="Polar residues" evidence="1">
    <location>
        <begin position="190"/>
        <end position="210"/>
    </location>
</feature>
<evidence type="ECO:0000256" key="1">
    <source>
        <dbReference type="SAM" id="MobiDB-lite"/>
    </source>
</evidence>
<dbReference type="PROSITE" id="PS00022">
    <property type="entry name" value="EGF_1"/>
    <property type="match status" value="1"/>
</dbReference>
<keyword evidence="3" id="KW-0732">Signal</keyword>
<keyword evidence="7" id="KW-1185">Reference proteome</keyword>
<evidence type="ECO:0000259" key="4">
    <source>
        <dbReference type="PROSITE" id="PS00022"/>
    </source>
</evidence>
<feature type="signal peptide" evidence="3">
    <location>
        <begin position="1"/>
        <end position="18"/>
    </location>
</feature>
<dbReference type="InterPro" id="IPR000742">
    <property type="entry name" value="EGF"/>
</dbReference>
<comment type="caution">
    <text evidence="6">The sequence shown here is derived from an EMBL/GenBank/DDBJ whole genome shotgun (WGS) entry which is preliminary data.</text>
</comment>
<feature type="chain" id="PRO_5040376707" description="EGF-like domain-containing protein" evidence="3">
    <location>
        <begin position="19"/>
        <end position="223"/>
    </location>
</feature>
<evidence type="ECO:0000313" key="7">
    <source>
        <dbReference type="Proteomes" id="UP001152747"/>
    </source>
</evidence>
<protein>
    <recommendedName>
        <fullName evidence="4 5">EGF-like domain-containing protein</fullName>
    </recommendedName>
</protein>
<dbReference type="AlphaFoldDB" id="A0A9P1IS72"/>
<evidence type="ECO:0000256" key="3">
    <source>
        <dbReference type="SAM" id="SignalP"/>
    </source>
</evidence>
<proteinExistence type="predicted"/>
<feature type="domain" description="EGF-like" evidence="4 5">
    <location>
        <begin position="94"/>
        <end position="105"/>
    </location>
</feature>